<dbReference type="Gene3D" id="3.40.50.12780">
    <property type="entry name" value="N-terminal domain of ligase-like"/>
    <property type="match status" value="1"/>
</dbReference>
<keyword evidence="3" id="KW-0547">Nucleotide-binding</keyword>
<dbReference type="InterPro" id="IPR025110">
    <property type="entry name" value="AMP-bd_C"/>
</dbReference>
<protein>
    <submittedName>
        <fullName evidence="8">Acetyl-coenzyme A synthetase</fullName>
        <ecNumber evidence="8">6.2.1.1</ecNumber>
    </submittedName>
</protein>
<evidence type="ECO:0000313" key="9">
    <source>
        <dbReference type="Proteomes" id="UP000196581"/>
    </source>
</evidence>
<keyword evidence="9" id="KW-1185">Reference proteome</keyword>
<dbReference type="SUPFAM" id="SSF56801">
    <property type="entry name" value="Acetyl-CoA synthetase-like"/>
    <property type="match status" value="1"/>
</dbReference>
<dbReference type="GO" id="GO:0005524">
    <property type="term" value="F:ATP binding"/>
    <property type="evidence" value="ECO:0007669"/>
    <property type="project" value="UniProtKB-KW"/>
</dbReference>
<dbReference type="GO" id="GO:0006637">
    <property type="term" value="P:acyl-CoA metabolic process"/>
    <property type="evidence" value="ECO:0007669"/>
    <property type="project" value="TreeGrafter"/>
</dbReference>
<feature type="region of interest" description="Disordered" evidence="5">
    <location>
        <begin position="590"/>
        <end position="649"/>
    </location>
</feature>
<feature type="compositionally biased region" description="Gly residues" evidence="5">
    <location>
        <begin position="605"/>
        <end position="620"/>
    </location>
</feature>
<dbReference type="PROSITE" id="PS00455">
    <property type="entry name" value="AMP_BINDING"/>
    <property type="match status" value="1"/>
</dbReference>
<organism evidence="8 9">
    <name type="scientific">Brevibacterium yomogidense</name>
    <dbReference type="NCBI Taxonomy" id="946573"/>
    <lineage>
        <taxon>Bacteria</taxon>
        <taxon>Bacillati</taxon>
        <taxon>Actinomycetota</taxon>
        <taxon>Actinomycetes</taxon>
        <taxon>Micrococcales</taxon>
        <taxon>Brevibacteriaceae</taxon>
        <taxon>Brevibacterium</taxon>
    </lineage>
</organism>
<dbReference type="PANTHER" id="PTHR43605:SF10">
    <property type="entry name" value="ACYL-COA SYNTHETASE MEDIUM CHAIN FAMILY MEMBER 3"/>
    <property type="match status" value="1"/>
</dbReference>
<feature type="compositionally biased region" description="Low complexity" evidence="5">
    <location>
        <begin position="621"/>
        <end position="634"/>
    </location>
</feature>
<gene>
    <name evidence="8" type="ORF">FM105_02180</name>
</gene>
<dbReference type="GO" id="GO:0003987">
    <property type="term" value="F:acetate-CoA ligase activity"/>
    <property type="evidence" value="ECO:0007669"/>
    <property type="project" value="UniProtKB-EC"/>
</dbReference>
<reference evidence="9" key="1">
    <citation type="submission" date="2017-02" db="EMBL/GenBank/DDBJ databases">
        <authorList>
            <person name="Dridi B."/>
        </authorList>
    </citation>
    <scope>NUCLEOTIDE SEQUENCE [LARGE SCALE GENOMIC DNA]</scope>
    <source>
        <strain evidence="9">B Co 03.10</strain>
    </source>
</reference>
<feature type="compositionally biased region" description="Low complexity" evidence="5">
    <location>
        <begin position="595"/>
        <end position="604"/>
    </location>
</feature>
<evidence type="ECO:0000256" key="5">
    <source>
        <dbReference type="SAM" id="MobiDB-lite"/>
    </source>
</evidence>
<name>A0A1X6WY46_9MICO</name>
<dbReference type="InterPro" id="IPR000873">
    <property type="entry name" value="AMP-dep_synth/lig_dom"/>
</dbReference>
<accession>A0A1X6WY46</accession>
<dbReference type="GO" id="GO:0004321">
    <property type="term" value="F:fatty-acyl-CoA synthase activity"/>
    <property type="evidence" value="ECO:0007669"/>
    <property type="project" value="TreeGrafter"/>
</dbReference>
<dbReference type="InterPro" id="IPR045851">
    <property type="entry name" value="AMP-bd_C_sf"/>
</dbReference>
<feature type="domain" description="AMP-dependent synthetase/ligase" evidence="6">
    <location>
        <begin position="104"/>
        <end position="451"/>
    </location>
</feature>
<evidence type="ECO:0000256" key="3">
    <source>
        <dbReference type="ARBA" id="ARBA00022741"/>
    </source>
</evidence>
<dbReference type="Pfam" id="PF13193">
    <property type="entry name" value="AMP-binding_C"/>
    <property type="match status" value="1"/>
</dbReference>
<keyword evidence="4" id="KW-0067">ATP-binding</keyword>
<dbReference type="EMBL" id="FWFF01000001">
    <property type="protein sequence ID" value="SLM90707.1"/>
    <property type="molecule type" value="Genomic_DNA"/>
</dbReference>
<dbReference type="EC" id="6.2.1.1" evidence="8"/>
<dbReference type="InterPro" id="IPR051087">
    <property type="entry name" value="Mitochondrial_ACSM"/>
</dbReference>
<dbReference type="GO" id="GO:0015645">
    <property type="term" value="F:fatty acid ligase activity"/>
    <property type="evidence" value="ECO:0007669"/>
    <property type="project" value="TreeGrafter"/>
</dbReference>
<evidence type="ECO:0000256" key="1">
    <source>
        <dbReference type="ARBA" id="ARBA00006432"/>
    </source>
</evidence>
<dbReference type="AlphaFoldDB" id="A0A1X6WY46"/>
<dbReference type="Proteomes" id="UP000196581">
    <property type="component" value="Unassembled WGS sequence"/>
</dbReference>
<proteinExistence type="inferred from homology"/>
<feature type="domain" description="AMP-binding enzyme C-terminal" evidence="7">
    <location>
        <begin position="501"/>
        <end position="578"/>
    </location>
</feature>
<evidence type="ECO:0000256" key="4">
    <source>
        <dbReference type="ARBA" id="ARBA00022840"/>
    </source>
</evidence>
<dbReference type="InterPro" id="IPR020845">
    <property type="entry name" value="AMP-binding_CS"/>
</dbReference>
<dbReference type="FunFam" id="3.30.300.30:FF:000028">
    <property type="entry name" value="AMP-dependent synthetase"/>
    <property type="match status" value="1"/>
</dbReference>
<dbReference type="GO" id="GO:0006633">
    <property type="term" value="P:fatty acid biosynthetic process"/>
    <property type="evidence" value="ECO:0007669"/>
    <property type="project" value="TreeGrafter"/>
</dbReference>
<evidence type="ECO:0000259" key="7">
    <source>
        <dbReference type="Pfam" id="PF13193"/>
    </source>
</evidence>
<evidence type="ECO:0000259" key="6">
    <source>
        <dbReference type="Pfam" id="PF00501"/>
    </source>
</evidence>
<dbReference type="Gene3D" id="3.30.300.30">
    <property type="match status" value="1"/>
</dbReference>
<dbReference type="PANTHER" id="PTHR43605">
    <property type="entry name" value="ACYL-COENZYME A SYNTHETASE"/>
    <property type="match status" value="1"/>
</dbReference>
<keyword evidence="2 8" id="KW-0436">Ligase</keyword>
<dbReference type="InterPro" id="IPR042099">
    <property type="entry name" value="ANL_N_sf"/>
</dbReference>
<sequence length="649" mass="69679">MTDTFAADVVRVHPHAAAEGFEGELMATVQSADNGAPQAGSAGTVTEQFRAVRDTLLTHRLDIEAARADFAWPEFEHFNFASDWFDPLAEGNVEPALWIIEGDGSEQTWSFDQLRRRSNQVANLLKRAGVRRGSRVMVMLGNRVELWETMLAGIRLGAVLLPTTVQLGPKDLEDRAVRGEADFVVAAVDDAAKFDDVDREVVRVVIDVPASSAAAGEGSVSYADSAAESDEFEADGLTRADELLLLYFTSGTTSKAKMVAHTHTSYPVGHLSSMYWMGLEPGDRHLNIASPGWAKHAWSNFFTPWIAGACVVIVNYARFDAAELMDVMDRVGVTSFCAPPTVWRMLIQADLSTLKTPPQKALGAGEPLNPEVIAIVERAWGVSIRDGFGQTETTLQIGNPPGHAMKPGAMGVAMPGYDPVLIDPATGEETAEGEICLRIDPRPLGLTIGYWGDEARTAEAFIDGVYHTGDVATKDEDGVYTYVGRADDVFKASDYRLSPFELESVLIEHEAVAEAAVVPSPDPLRLAVPKAYVVLRGGFEPTAETAEDILRFCRENLAPYKRIRRIEFADLPKTISGKIRRVELRARERELHGDSGSVPSAGAVVGSGGAGSAGSAGGQGASASDSGASGSAESAVREWADTDFPSLKG</sequence>
<evidence type="ECO:0000313" key="8">
    <source>
        <dbReference type="EMBL" id="SLM90707.1"/>
    </source>
</evidence>
<evidence type="ECO:0000256" key="2">
    <source>
        <dbReference type="ARBA" id="ARBA00022598"/>
    </source>
</evidence>
<comment type="similarity">
    <text evidence="1">Belongs to the ATP-dependent AMP-binding enzyme family.</text>
</comment>
<dbReference type="Pfam" id="PF00501">
    <property type="entry name" value="AMP-binding"/>
    <property type="match status" value="1"/>
</dbReference>